<feature type="transmembrane region" description="Helical" evidence="1">
    <location>
        <begin position="63"/>
        <end position="84"/>
    </location>
</feature>
<dbReference type="EMBL" id="JAPDFR010000009">
    <property type="protein sequence ID" value="KAK0383570.1"/>
    <property type="molecule type" value="Genomic_DNA"/>
</dbReference>
<evidence type="ECO:0000256" key="1">
    <source>
        <dbReference type="SAM" id="Phobius"/>
    </source>
</evidence>
<proteinExistence type="predicted"/>
<feature type="transmembrane region" description="Helical" evidence="1">
    <location>
        <begin position="1125"/>
        <end position="1145"/>
    </location>
</feature>
<accession>A0AA39L4E7</accession>
<feature type="transmembrane region" description="Helical" evidence="1">
    <location>
        <begin position="174"/>
        <end position="190"/>
    </location>
</feature>
<comment type="caution">
    <text evidence="2">The sequence shown here is derived from an EMBL/GenBank/DDBJ whole genome shotgun (WGS) entry which is preliminary data.</text>
</comment>
<organism evidence="2 3">
    <name type="scientific">Sarocladium strictum</name>
    <name type="common">Black bundle disease fungus</name>
    <name type="synonym">Acremonium strictum</name>
    <dbReference type="NCBI Taxonomy" id="5046"/>
    <lineage>
        <taxon>Eukaryota</taxon>
        <taxon>Fungi</taxon>
        <taxon>Dikarya</taxon>
        <taxon>Ascomycota</taxon>
        <taxon>Pezizomycotina</taxon>
        <taxon>Sordariomycetes</taxon>
        <taxon>Hypocreomycetidae</taxon>
        <taxon>Hypocreales</taxon>
        <taxon>Sarocladiaceae</taxon>
        <taxon>Sarocladium</taxon>
    </lineage>
</organism>
<protein>
    <submittedName>
        <fullName evidence="2">Uncharacterized protein</fullName>
    </submittedName>
</protein>
<dbReference type="PANTHER" id="PTHR37544:SF3">
    <property type="entry name" value="SPRAY"/>
    <property type="match status" value="1"/>
</dbReference>
<evidence type="ECO:0000313" key="3">
    <source>
        <dbReference type="Proteomes" id="UP001175261"/>
    </source>
</evidence>
<dbReference type="Pfam" id="PF11915">
    <property type="entry name" value="DUF3433"/>
    <property type="match status" value="2"/>
</dbReference>
<dbReference type="PANTHER" id="PTHR37544">
    <property type="entry name" value="SPRAY-RELATED"/>
    <property type="match status" value="1"/>
</dbReference>
<keyword evidence="1" id="KW-0472">Membrane</keyword>
<gene>
    <name evidence="2" type="ORF">NLU13_9481</name>
</gene>
<sequence length="1240" mass="138336">MAAVQTWSSSETKGSYSKVQTRVTTAASLDHDDEGRTGRGCLSWAASVGHSSRGWKPLSMSTPILSALVVLTLLIAAAIEILAQRSARYGGLALSPSLDAIPRYAMWSYLYGPNVLAVLYSLIWSWVDLDVKRMQPWFELSREGGATAEESLFLDYPYDFVAVAPWKAFKRRHWPVVLAGTTMITVFWAITPLQSAILGTGVISVIEPAVIYMGSRLIPAEQQVDVLDPQFLNDGYAVGWLNQSMPPFTTKDYSYLPFYVNDTRIRSRDMNWTAVTTRYSTDLECKPVVGTQHVSTPTTWDFINDRGCNATINLSAFANYTMLYIGYYTSAFSDFALGGPQCPPSTNSTHQFLAIWAKTIPGDEIGEAEWNITAAFCETQYWKEDVRLTISSQAHMPLGSAESISPRERLKDDEFNRTAFEFLLGNGMPENPIPRDLPFSQVVEQSPRLDDTDIHLPISNMVGYALAGHILPTEDYSNLQVMQGAYRRAHRYLFSLAVRQLLSNDTTAFESRTANLTFVQTGITVSRAFSATVESLLIVVAISTTTLAWLVHSAQSNLPQNPSSILRIGTLLKEDRAFMNRLQAVDNADDESLARNLNDSRLKLVRTNEQSGEVSARLVSFKSWNPQHVGRDQELSRAKFYKPIRPIALRRWSGLLFVTSIAGALAGLSYLKAEEMNSRGLIRPSSNFEVLQILENYVPTVFATLTEPFWVLLTRLLCMLQPFRDLWKGHATAKRTIQSTYTAIPPQVVAWRALKSRHLLLVLLCMMVLLSNLLAVGLGALFNEAPVIIPYEKSFRPQYAAKFDNTSVTEFDRYLSERITTSSFYQDHMYVALANYTSSTPLPPWTSREFFFQPHELHDESQEDSKADSYSVITRGFGASGNCRAWPKSSVPVVMSDIPALASNSTECPNFIEAVQSQIRLSTFTRPSGRSAIEQIAAYVSPTIVNNCGLPLNMAFGRTPDGQDVNGTIEASYTICRPSFQTAMFNVTVDTSGVVMSATRIGDLATALDYEDSERHQQLLLHKATELVASSLPQWHNDTLSRNWMTYFLTVLTDSRAFLDPNEPVPDLEPLKPAMESIYRTLFAIMLSLNQHLFEGYGRPGEPSPATSNGVEFAPEVRIFMDGSAFVISMTVLGLNIVVASFFYLRTTAFVLPRMPSTIASIMAFIAPSQRLWDREYSDDKQTYSFGRFLGRDGLVHLGIEADPHVALIEPASLRPGQHALSRILRLRRAGEEKPDGPWL</sequence>
<dbReference type="InterPro" id="IPR021840">
    <property type="entry name" value="DUF3433"/>
</dbReference>
<keyword evidence="3" id="KW-1185">Reference proteome</keyword>
<reference evidence="2" key="1">
    <citation type="submission" date="2022-10" db="EMBL/GenBank/DDBJ databases">
        <title>Determination and structural analysis of whole genome sequence of Sarocladium strictum F4-1.</title>
        <authorList>
            <person name="Hu L."/>
            <person name="Jiang Y."/>
        </authorList>
    </citation>
    <scope>NUCLEOTIDE SEQUENCE</scope>
    <source>
        <strain evidence="2">F4-1</strain>
    </source>
</reference>
<name>A0AA39L4E7_SARSR</name>
<dbReference type="AlphaFoldDB" id="A0AA39L4E7"/>
<dbReference type="Proteomes" id="UP001175261">
    <property type="component" value="Unassembled WGS sequence"/>
</dbReference>
<keyword evidence="1" id="KW-1133">Transmembrane helix</keyword>
<feature type="transmembrane region" description="Helical" evidence="1">
    <location>
        <begin position="104"/>
        <end position="127"/>
    </location>
</feature>
<evidence type="ECO:0000313" key="2">
    <source>
        <dbReference type="EMBL" id="KAK0383570.1"/>
    </source>
</evidence>
<keyword evidence="1" id="KW-0812">Transmembrane</keyword>
<feature type="transmembrane region" description="Helical" evidence="1">
    <location>
        <begin position="652"/>
        <end position="671"/>
    </location>
</feature>
<feature type="transmembrane region" description="Helical" evidence="1">
    <location>
        <begin position="759"/>
        <end position="782"/>
    </location>
</feature>